<proteinExistence type="predicted"/>
<protein>
    <submittedName>
        <fullName evidence="1">Uncharacterized protein</fullName>
    </submittedName>
</protein>
<dbReference type="InterPro" id="IPR045646">
    <property type="entry name" value="DUF6402"/>
</dbReference>
<dbReference type="Pfam" id="PF19940">
    <property type="entry name" value="DUF6402"/>
    <property type="match status" value="1"/>
</dbReference>
<evidence type="ECO:0000313" key="1">
    <source>
        <dbReference type="EMBL" id="CAB3778073.1"/>
    </source>
</evidence>
<name>A0A6J5FE11_9BURK</name>
<reference evidence="1 2" key="1">
    <citation type="submission" date="2020-04" db="EMBL/GenBank/DDBJ databases">
        <authorList>
            <person name="De Canck E."/>
        </authorList>
    </citation>
    <scope>NUCLEOTIDE SEQUENCE [LARGE SCALE GENOMIC DNA]</scope>
    <source>
        <strain evidence="1 2">LMG 28688</strain>
    </source>
</reference>
<dbReference type="EMBL" id="CADIKL010000002">
    <property type="protein sequence ID" value="CAB3778073.1"/>
    <property type="molecule type" value="Genomic_DNA"/>
</dbReference>
<accession>A0A6J5FE11</accession>
<keyword evidence="2" id="KW-1185">Reference proteome</keyword>
<evidence type="ECO:0000313" key="2">
    <source>
        <dbReference type="Proteomes" id="UP000494119"/>
    </source>
</evidence>
<gene>
    <name evidence="1" type="ORF">LMG28688_00508</name>
</gene>
<dbReference type="RefSeq" id="WP_129563443.1">
    <property type="nucleotide sequence ID" value="NZ_CADIKL010000002.1"/>
</dbReference>
<dbReference type="AlphaFoldDB" id="A0A6J5FE11"/>
<sequence>MYLFDKELPYYKTTFWTRQWNHCEGCKAVDVQGISLDKAPPPLPRSSRDQSVQQKIIKVPPFDIQEIPDAMRLEGMPVAAKLMQRWFAGVLNYAPTDDDLKAEVNQNGEPYPPCMYDTATIRMNWILKFKRAEKKYLDLLAKQIHSQIAHDKLKIILMRYRNIALPFNTWKICKKNMPALHRHFQFQYISVGSSLSQKIDEFIESQFHRAGVPDDLTGALGSFNLYAAPADVTIDPIEREAVVSSVYVYVKDSYDFTDKSGDALSQYLGHWSSKGVIIVPYNGIVGQLNIPSLYFPYPVARGDVRTKGNVYYPVHNRDFRQWAIKHQRGGDFIIFSDLARCRLRTPIRVKL</sequence>
<dbReference type="Proteomes" id="UP000494119">
    <property type="component" value="Unassembled WGS sequence"/>
</dbReference>
<organism evidence="1 2">
    <name type="scientific">Paraburkholderia caffeinitolerans</name>
    <dbReference type="NCBI Taxonomy" id="1723730"/>
    <lineage>
        <taxon>Bacteria</taxon>
        <taxon>Pseudomonadati</taxon>
        <taxon>Pseudomonadota</taxon>
        <taxon>Betaproteobacteria</taxon>
        <taxon>Burkholderiales</taxon>
        <taxon>Burkholderiaceae</taxon>
        <taxon>Paraburkholderia</taxon>
    </lineage>
</organism>